<evidence type="ECO:0000313" key="3">
    <source>
        <dbReference type="Proteomes" id="UP000181897"/>
    </source>
</evidence>
<proteinExistence type="predicted"/>
<organism evidence="2 3">
    <name type="scientific">Sulfitobacter alexandrii</name>
    <dbReference type="NCBI Taxonomy" id="1917485"/>
    <lineage>
        <taxon>Bacteria</taxon>
        <taxon>Pseudomonadati</taxon>
        <taxon>Pseudomonadota</taxon>
        <taxon>Alphaproteobacteria</taxon>
        <taxon>Rhodobacterales</taxon>
        <taxon>Roseobacteraceae</taxon>
        <taxon>Sulfitobacter</taxon>
    </lineage>
</organism>
<dbReference type="AlphaFoldDB" id="A0A1J0WJW9"/>
<reference evidence="2 3" key="1">
    <citation type="submission" date="2016-11" db="EMBL/GenBank/DDBJ databases">
        <title>Complete genome sequence of Sulfitobacter sp. AM1-D1, a toxic bacteria associated with marine dinoflagellate Alexandrium minutum in East China Sea.</title>
        <authorList>
            <person name="Yang Q."/>
            <person name="Zhang X."/>
            <person name="Tian X."/>
        </authorList>
    </citation>
    <scope>NUCLEOTIDE SEQUENCE [LARGE SCALE GENOMIC DNA]</scope>
    <source>
        <strain evidence="2 3">AM1-D1</strain>
    </source>
</reference>
<dbReference type="CDD" id="cd12108">
    <property type="entry name" value="Hr-like"/>
    <property type="match status" value="1"/>
</dbReference>
<sequence length="185" mass="21183">MKLDPDQPELALDRRDGLPDALRVLAEAYPRANWEAHENFGEMIRFWMERHAMFRQLTDLLQEDARALADNKVGFETYAPRLSQYGGMLLNQLHGHHQIEDHHYFPRLITLDNRLERGFELLEADHEAMDGLLHGMAEGANAVLQGGQVGPFIERLDSFTTLLNRHLTDEEEIVVPVVLETGFQG</sequence>
<dbReference type="STRING" id="1917485.BOO69_15285"/>
<evidence type="ECO:0000259" key="1">
    <source>
        <dbReference type="Pfam" id="PF01814"/>
    </source>
</evidence>
<evidence type="ECO:0000313" key="2">
    <source>
        <dbReference type="EMBL" id="APE44620.1"/>
    </source>
</evidence>
<dbReference type="Gene3D" id="1.20.120.520">
    <property type="entry name" value="nmb1532 protein domain like"/>
    <property type="match status" value="1"/>
</dbReference>
<dbReference type="OrthoDB" id="6077989at2"/>
<name>A0A1J0WJW9_9RHOB</name>
<dbReference type="InterPro" id="IPR012312">
    <property type="entry name" value="Hemerythrin-like"/>
</dbReference>
<protein>
    <submittedName>
        <fullName evidence="2">Dihydrodipicolinate reductase</fullName>
    </submittedName>
</protein>
<feature type="domain" description="Hemerythrin-like" evidence="1">
    <location>
        <begin position="43"/>
        <end position="177"/>
    </location>
</feature>
<dbReference type="Proteomes" id="UP000181897">
    <property type="component" value="Chromosome"/>
</dbReference>
<dbReference type="RefSeq" id="WP_071972968.1">
    <property type="nucleotide sequence ID" value="NZ_CP018076.1"/>
</dbReference>
<keyword evidence="3" id="KW-1185">Reference proteome</keyword>
<dbReference type="Pfam" id="PF01814">
    <property type="entry name" value="Hemerythrin"/>
    <property type="match status" value="1"/>
</dbReference>
<dbReference type="KEGG" id="suam:BOO69_15285"/>
<gene>
    <name evidence="2" type="ORF">BOO69_15285</name>
</gene>
<dbReference type="EMBL" id="CP018076">
    <property type="protein sequence ID" value="APE44620.1"/>
    <property type="molecule type" value="Genomic_DNA"/>
</dbReference>
<accession>A0A1J0WJW9</accession>